<dbReference type="SUPFAM" id="SSF48576">
    <property type="entry name" value="Terpenoid synthases"/>
    <property type="match status" value="1"/>
</dbReference>
<protein>
    <recommendedName>
        <fullName evidence="6">Farnesyl pyrophosphate synthase</fullName>
    </recommendedName>
</protein>
<name>A0A8K0CN56_IGNLU</name>
<evidence type="ECO:0000256" key="6">
    <source>
        <dbReference type="ARBA" id="ARBA00034546"/>
    </source>
</evidence>
<evidence type="ECO:0000313" key="8">
    <source>
        <dbReference type="Proteomes" id="UP000801492"/>
    </source>
</evidence>
<dbReference type="Proteomes" id="UP000801492">
    <property type="component" value="Unassembled WGS sequence"/>
</dbReference>
<feature type="non-terminal residue" evidence="7">
    <location>
        <position position="248"/>
    </location>
</feature>
<dbReference type="PROSITE" id="PS00723">
    <property type="entry name" value="POLYPRENYL_SYNTHASE_1"/>
    <property type="match status" value="1"/>
</dbReference>
<dbReference type="AlphaFoldDB" id="A0A8K0CN56"/>
<dbReference type="InterPro" id="IPR039702">
    <property type="entry name" value="FPS1-like"/>
</dbReference>
<dbReference type="PANTHER" id="PTHR11525:SF0">
    <property type="entry name" value="FARNESYL PYROPHOSPHATE SYNTHASE"/>
    <property type="match status" value="1"/>
</dbReference>
<dbReference type="InterPro" id="IPR000092">
    <property type="entry name" value="Polyprenyl_synt"/>
</dbReference>
<dbReference type="Pfam" id="PF00348">
    <property type="entry name" value="polyprenyl_synt"/>
    <property type="match status" value="1"/>
</dbReference>
<evidence type="ECO:0000256" key="2">
    <source>
        <dbReference type="ARBA" id="ARBA00022679"/>
    </source>
</evidence>
<dbReference type="GO" id="GO:0005737">
    <property type="term" value="C:cytoplasm"/>
    <property type="evidence" value="ECO:0007669"/>
    <property type="project" value="TreeGrafter"/>
</dbReference>
<dbReference type="Gene3D" id="1.10.600.10">
    <property type="entry name" value="Farnesyl Diphosphate Synthase"/>
    <property type="match status" value="1"/>
</dbReference>
<dbReference type="GO" id="GO:0004337">
    <property type="term" value="F:(2E,6E)-farnesyl diphosphate synthase activity"/>
    <property type="evidence" value="ECO:0007669"/>
    <property type="project" value="TreeGrafter"/>
</dbReference>
<keyword evidence="4" id="KW-0460">Magnesium</keyword>
<dbReference type="PANTHER" id="PTHR11525">
    <property type="entry name" value="FARNESYL-PYROPHOSPHATE SYNTHETASE"/>
    <property type="match status" value="1"/>
</dbReference>
<keyword evidence="2" id="KW-0808">Transferase</keyword>
<evidence type="ECO:0000256" key="4">
    <source>
        <dbReference type="ARBA" id="ARBA00022842"/>
    </source>
</evidence>
<evidence type="ECO:0000256" key="5">
    <source>
        <dbReference type="ARBA" id="ARBA00033740"/>
    </source>
</evidence>
<reference evidence="7" key="1">
    <citation type="submission" date="2019-08" db="EMBL/GenBank/DDBJ databases">
        <title>The genome of the North American firefly Photinus pyralis.</title>
        <authorList>
            <consortium name="Photinus pyralis genome working group"/>
            <person name="Fallon T.R."/>
            <person name="Sander Lower S.E."/>
            <person name="Weng J.-K."/>
        </authorList>
    </citation>
    <scope>NUCLEOTIDE SEQUENCE</scope>
    <source>
        <strain evidence="7">TRF0915ILg1</strain>
        <tissue evidence="7">Whole body</tissue>
    </source>
</reference>
<gene>
    <name evidence="7" type="ORF">ILUMI_19006</name>
</gene>
<dbReference type="GO" id="GO:0045337">
    <property type="term" value="P:farnesyl diphosphate biosynthetic process"/>
    <property type="evidence" value="ECO:0007669"/>
    <property type="project" value="TreeGrafter"/>
</dbReference>
<dbReference type="GO" id="GO:0046872">
    <property type="term" value="F:metal ion binding"/>
    <property type="evidence" value="ECO:0007669"/>
    <property type="project" value="UniProtKB-KW"/>
</dbReference>
<organism evidence="7 8">
    <name type="scientific">Ignelater luminosus</name>
    <name type="common">Cucubano</name>
    <name type="synonym">Pyrophorus luminosus</name>
    <dbReference type="NCBI Taxonomy" id="2038154"/>
    <lineage>
        <taxon>Eukaryota</taxon>
        <taxon>Metazoa</taxon>
        <taxon>Ecdysozoa</taxon>
        <taxon>Arthropoda</taxon>
        <taxon>Hexapoda</taxon>
        <taxon>Insecta</taxon>
        <taxon>Pterygota</taxon>
        <taxon>Neoptera</taxon>
        <taxon>Endopterygota</taxon>
        <taxon>Coleoptera</taxon>
        <taxon>Polyphaga</taxon>
        <taxon>Elateriformia</taxon>
        <taxon>Elateroidea</taxon>
        <taxon>Elateridae</taxon>
        <taxon>Agrypninae</taxon>
        <taxon>Pyrophorini</taxon>
        <taxon>Ignelater</taxon>
    </lineage>
</organism>
<accession>A0A8K0CN56</accession>
<keyword evidence="3" id="KW-0479">Metal-binding</keyword>
<comment type="cofactor">
    <cofactor evidence="1">
        <name>Mg(2+)</name>
        <dbReference type="ChEBI" id="CHEBI:18420"/>
    </cofactor>
</comment>
<dbReference type="OrthoDB" id="10257492at2759"/>
<dbReference type="GO" id="GO:0004161">
    <property type="term" value="F:dimethylallyltranstransferase activity"/>
    <property type="evidence" value="ECO:0007669"/>
    <property type="project" value="TreeGrafter"/>
</dbReference>
<evidence type="ECO:0000256" key="3">
    <source>
        <dbReference type="ARBA" id="ARBA00022723"/>
    </source>
</evidence>
<keyword evidence="8" id="KW-1185">Reference proteome</keyword>
<dbReference type="EMBL" id="VTPC01084824">
    <property type="protein sequence ID" value="KAF2887167.1"/>
    <property type="molecule type" value="Genomic_DNA"/>
</dbReference>
<dbReference type="InterPro" id="IPR033749">
    <property type="entry name" value="Polyprenyl_synt_CS"/>
</dbReference>
<proteinExistence type="predicted"/>
<evidence type="ECO:0000313" key="7">
    <source>
        <dbReference type="EMBL" id="KAF2887167.1"/>
    </source>
</evidence>
<dbReference type="InterPro" id="IPR008949">
    <property type="entry name" value="Isoprenoid_synthase_dom_sf"/>
</dbReference>
<sequence>LQSSGVIHDDIMDGTEIRRGMKCWYKKEDIGTMAIEDGRIITKGIYLILKKYFSNHPYYVQFLESFHELDMLARIGQALDEMYMTDGLKYFNMTHYYKLAKYKTYHLFTLPIIIAMYLSGQYNQDVYEKAESICCELGIFFQIKNDFKDCFAYYPIGSDIRQGKFTWLAIFAVEKGTVEQRSILEKHYGQNNSESESIIFNLYNELCLTEEYNILRKDRYNYIVNRILDLSKPSLQRVLNNYVEELFI</sequence>
<comment type="pathway">
    <text evidence="5">Pheromone biosynthesis.</text>
</comment>
<evidence type="ECO:0000256" key="1">
    <source>
        <dbReference type="ARBA" id="ARBA00001946"/>
    </source>
</evidence>
<dbReference type="GO" id="GO:0042811">
    <property type="term" value="P:pheromone biosynthetic process"/>
    <property type="evidence" value="ECO:0007669"/>
    <property type="project" value="UniProtKB-ARBA"/>
</dbReference>
<comment type="caution">
    <text evidence="7">The sequence shown here is derived from an EMBL/GenBank/DDBJ whole genome shotgun (WGS) entry which is preliminary data.</text>
</comment>